<evidence type="ECO:0000313" key="2">
    <source>
        <dbReference type="Proteomes" id="UP000198635"/>
    </source>
</evidence>
<evidence type="ECO:0000313" key="1">
    <source>
        <dbReference type="EMBL" id="SFK42065.1"/>
    </source>
</evidence>
<dbReference type="OrthoDB" id="5471451at2"/>
<reference evidence="2" key="1">
    <citation type="submission" date="2016-10" db="EMBL/GenBank/DDBJ databases">
        <authorList>
            <person name="Varghese N."/>
            <person name="Submissions S."/>
        </authorList>
    </citation>
    <scope>NUCLEOTIDE SEQUENCE [LARGE SCALE GENOMIC DNA]</scope>
    <source>
        <strain evidence="2">DSM 5918</strain>
    </source>
</reference>
<organism evidence="1 2">
    <name type="scientific">Desulfomicrobium apsheronum</name>
    <dbReference type="NCBI Taxonomy" id="52560"/>
    <lineage>
        <taxon>Bacteria</taxon>
        <taxon>Pseudomonadati</taxon>
        <taxon>Thermodesulfobacteriota</taxon>
        <taxon>Desulfovibrionia</taxon>
        <taxon>Desulfovibrionales</taxon>
        <taxon>Desulfomicrobiaceae</taxon>
        <taxon>Desulfomicrobium</taxon>
    </lineage>
</organism>
<dbReference type="STRING" id="52560.SAMN04488082_12356"/>
<dbReference type="AlphaFoldDB" id="A0A1I3ZDJ8"/>
<proteinExistence type="predicted"/>
<dbReference type="CDD" id="cd14671">
    <property type="entry name" value="PAAR_like"/>
    <property type="match status" value="1"/>
</dbReference>
<dbReference type="InterPro" id="IPR008727">
    <property type="entry name" value="PAAR_motif"/>
</dbReference>
<keyword evidence="2" id="KW-1185">Reference proteome</keyword>
<sequence length="105" mass="10849">MPQACRLDDKAFCPADAHGKPCCPHPVIGSATTGSPDVIINYKPALRLGDQGTHAACCGSNTWEVAEGSSTVLINNKPLARVGDMTTHCGGVGEMIEGSPDVTID</sequence>
<gene>
    <name evidence="1" type="ORF">SAMN04488082_12356</name>
</gene>
<dbReference type="RefSeq" id="WP_092378852.1">
    <property type="nucleotide sequence ID" value="NZ_FORX01000023.1"/>
</dbReference>
<dbReference type="Proteomes" id="UP000198635">
    <property type="component" value="Unassembled WGS sequence"/>
</dbReference>
<dbReference type="Pfam" id="PF05488">
    <property type="entry name" value="PAAR_motif"/>
    <property type="match status" value="1"/>
</dbReference>
<protein>
    <submittedName>
        <fullName evidence="1">Zn-binding Pro-Ala-Ala-Arg (PAAR) domain-containing protein, incolved in TypeVI secretion</fullName>
    </submittedName>
</protein>
<accession>A0A1I3ZDJ8</accession>
<dbReference type="EMBL" id="FORX01000023">
    <property type="protein sequence ID" value="SFK42065.1"/>
    <property type="molecule type" value="Genomic_DNA"/>
</dbReference>
<name>A0A1I3ZDJ8_9BACT</name>
<dbReference type="Gene3D" id="2.60.200.60">
    <property type="match status" value="1"/>
</dbReference>